<dbReference type="AlphaFoldDB" id="A0AAN8KCA0"/>
<dbReference type="InterPro" id="IPR025663">
    <property type="entry name" value="AKAP_28"/>
</dbReference>
<protein>
    <recommendedName>
        <fullName evidence="3">A-kinase anchor protein 14</fullName>
    </recommendedName>
</protein>
<dbReference type="Pfam" id="PF14469">
    <property type="entry name" value="AKAP28"/>
    <property type="match status" value="1"/>
</dbReference>
<dbReference type="GO" id="GO:0034237">
    <property type="term" value="F:protein kinase A regulatory subunit binding"/>
    <property type="evidence" value="ECO:0007669"/>
    <property type="project" value="TreeGrafter"/>
</dbReference>
<comment type="caution">
    <text evidence="1">The sequence shown here is derived from an EMBL/GenBank/DDBJ whole genome shotgun (WGS) entry which is preliminary data.</text>
</comment>
<organism evidence="1 2">
    <name type="scientific">Patella caerulea</name>
    <name type="common">Rayed Mediterranean limpet</name>
    <dbReference type="NCBI Taxonomy" id="87958"/>
    <lineage>
        <taxon>Eukaryota</taxon>
        <taxon>Metazoa</taxon>
        <taxon>Spiralia</taxon>
        <taxon>Lophotrochozoa</taxon>
        <taxon>Mollusca</taxon>
        <taxon>Gastropoda</taxon>
        <taxon>Patellogastropoda</taxon>
        <taxon>Patelloidea</taxon>
        <taxon>Patellidae</taxon>
        <taxon>Patella</taxon>
    </lineage>
</organism>
<evidence type="ECO:0000313" key="2">
    <source>
        <dbReference type="Proteomes" id="UP001347796"/>
    </source>
</evidence>
<reference evidence="1 2" key="1">
    <citation type="submission" date="2024-01" db="EMBL/GenBank/DDBJ databases">
        <title>The genome of the rayed Mediterranean limpet Patella caerulea (Linnaeus, 1758).</title>
        <authorList>
            <person name="Anh-Thu Weber A."/>
            <person name="Halstead-Nussloch G."/>
        </authorList>
    </citation>
    <scope>NUCLEOTIDE SEQUENCE [LARGE SCALE GENOMIC DNA]</scope>
    <source>
        <strain evidence="1">AATW-2023a</strain>
        <tissue evidence="1">Whole specimen</tissue>
    </source>
</reference>
<dbReference type="PANTHER" id="PTHR35075:SF1">
    <property type="entry name" value="A-KINASE ANCHOR PROTEIN 14"/>
    <property type="match status" value="1"/>
</dbReference>
<proteinExistence type="predicted"/>
<sequence length="193" mass="23333">MDPEVFDDEAKTLVDQVIDTALRRLETSMSEREHTFESLGYFDFARESKNEQPVMPREDNYEVKNINWLTIEEFSIQMAEEKIKEFIETWAYQDSWLYCVDFLGKDSHDFDHRYRFRVRWSVPTRRKPVPRSTACVYFTFVVSKIKPKDHSVDVFYVFETNRLVHRPGQSRFREKWLKDIIENKVMMMTTVVF</sequence>
<evidence type="ECO:0000313" key="1">
    <source>
        <dbReference type="EMBL" id="KAK6195240.1"/>
    </source>
</evidence>
<dbReference type="Proteomes" id="UP001347796">
    <property type="component" value="Unassembled WGS sequence"/>
</dbReference>
<keyword evidence="2" id="KW-1185">Reference proteome</keyword>
<name>A0AAN8KCA0_PATCE</name>
<accession>A0AAN8KCA0</accession>
<gene>
    <name evidence="1" type="ORF">SNE40_000710</name>
</gene>
<dbReference type="GO" id="GO:0005952">
    <property type="term" value="C:cAMP-dependent protein kinase complex"/>
    <property type="evidence" value="ECO:0007669"/>
    <property type="project" value="TreeGrafter"/>
</dbReference>
<dbReference type="PANTHER" id="PTHR35075">
    <property type="entry name" value="A-KINASE ANCHOR PROTEIN 14"/>
    <property type="match status" value="1"/>
</dbReference>
<evidence type="ECO:0008006" key="3">
    <source>
        <dbReference type="Google" id="ProtNLM"/>
    </source>
</evidence>
<dbReference type="InterPro" id="IPR053084">
    <property type="entry name" value="AKAP"/>
</dbReference>
<dbReference type="EMBL" id="JAZGQO010000001">
    <property type="protein sequence ID" value="KAK6195240.1"/>
    <property type="molecule type" value="Genomic_DNA"/>
</dbReference>